<comment type="caution">
    <text evidence="6">The sequence shown here is derived from an EMBL/GenBank/DDBJ whole genome shotgun (WGS) entry which is preliminary data.</text>
</comment>
<feature type="domain" description="HTH lysR-type" evidence="5">
    <location>
        <begin position="1"/>
        <end position="58"/>
    </location>
</feature>
<organism evidence="6 7">
    <name type="scientific">Ferirhizobium litorale</name>
    <dbReference type="NCBI Taxonomy" id="2927786"/>
    <lineage>
        <taxon>Bacteria</taxon>
        <taxon>Pseudomonadati</taxon>
        <taxon>Pseudomonadota</taxon>
        <taxon>Alphaproteobacteria</taxon>
        <taxon>Hyphomicrobiales</taxon>
        <taxon>Rhizobiaceae</taxon>
        <taxon>Ferirhizobium</taxon>
    </lineage>
</organism>
<comment type="similarity">
    <text evidence="1">Belongs to the LysR transcriptional regulatory family.</text>
</comment>
<dbReference type="InterPro" id="IPR000847">
    <property type="entry name" value="LysR_HTH_N"/>
</dbReference>
<sequence>MNWDDLRYFLAAARYGQVTAAGQRLGVDQATVGRRVVHLEKQLETRLFDKSPRGYELTEAGRRLMSFAEEIEARVESAEEAIVGNAKTLSGAVRIGAPEGVASHLISEGALELCRANPELDVQIVALPRVFSLSKREVDFAIAVSPPTSGRLRVRRIANYRLHIVASADYLERHPVRSRQDLYSCRGIGYIQDLIFDRELDYIPLVEPGLVPRLTSTSLHVQLEWTKRGAGLCVLPDFIANRHPDLVRILPESVSFERSFWLVVHEDNAHLDRIRRSADAIADAVAAKLAEYAEPAGPAPSL</sequence>
<keyword evidence="3" id="KW-0238">DNA-binding</keyword>
<dbReference type="PANTHER" id="PTHR30537:SF3">
    <property type="entry name" value="TRANSCRIPTIONAL REGULATORY PROTEIN"/>
    <property type="match status" value="1"/>
</dbReference>
<dbReference type="PROSITE" id="PS50931">
    <property type="entry name" value="HTH_LYSR"/>
    <property type="match status" value="1"/>
</dbReference>
<dbReference type="GO" id="GO:0043565">
    <property type="term" value="F:sequence-specific DNA binding"/>
    <property type="evidence" value="ECO:0007669"/>
    <property type="project" value="TreeGrafter"/>
</dbReference>
<dbReference type="InterPro" id="IPR036390">
    <property type="entry name" value="WH_DNA-bd_sf"/>
</dbReference>
<dbReference type="Pfam" id="PF03466">
    <property type="entry name" value="LysR_substrate"/>
    <property type="match status" value="1"/>
</dbReference>
<accession>A0AAE3QDA7</accession>
<evidence type="ECO:0000256" key="1">
    <source>
        <dbReference type="ARBA" id="ARBA00009437"/>
    </source>
</evidence>
<dbReference type="InterPro" id="IPR058163">
    <property type="entry name" value="LysR-type_TF_proteobact-type"/>
</dbReference>
<dbReference type="Pfam" id="PF00126">
    <property type="entry name" value="HTH_1"/>
    <property type="match status" value="1"/>
</dbReference>
<evidence type="ECO:0000256" key="3">
    <source>
        <dbReference type="ARBA" id="ARBA00023125"/>
    </source>
</evidence>
<proteinExistence type="inferred from homology"/>
<dbReference type="Gene3D" id="3.40.190.290">
    <property type="match status" value="1"/>
</dbReference>
<evidence type="ECO:0000313" key="7">
    <source>
        <dbReference type="Proteomes" id="UP001161580"/>
    </source>
</evidence>
<evidence type="ECO:0000313" key="6">
    <source>
        <dbReference type="EMBL" id="MDI7921870.1"/>
    </source>
</evidence>
<name>A0AAE3QDA7_9HYPH</name>
<reference evidence="6" key="1">
    <citation type="submission" date="2022-03" db="EMBL/GenBank/DDBJ databases">
        <title>Fererhizobium litorale gen. nov., sp. nov., isolated from sandy sediments of the Sea of Japan seashore.</title>
        <authorList>
            <person name="Romanenko L."/>
            <person name="Kurilenko V."/>
            <person name="Otstavnykh N."/>
            <person name="Svetashev V."/>
            <person name="Tekutyeva L."/>
            <person name="Isaeva M."/>
            <person name="Mikhailov V."/>
        </authorList>
    </citation>
    <scope>NUCLEOTIDE SEQUENCE</scope>
    <source>
        <strain evidence="6">KMM 9576</strain>
    </source>
</reference>
<dbReference type="PANTHER" id="PTHR30537">
    <property type="entry name" value="HTH-TYPE TRANSCRIPTIONAL REGULATOR"/>
    <property type="match status" value="1"/>
</dbReference>
<evidence type="ECO:0000259" key="5">
    <source>
        <dbReference type="PROSITE" id="PS50931"/>
    </source>
</evidence>
<protein>
    <submittedName>
        <fullName evidence="6">LysR family transcriptional regulator</fullName>
    </submittedName>
</protein>
<keyword evidence="2" id="KW-0805">Transcription regulation</keyword>
<dbReference type="RefSeq" id="WP_311786105.1">
    <property type="nucleotide sequence ID" value="NZ_JALDYY010000003.1"/>
</dbReference>
<dbReference type="SUPFAM" id="SSF46785">
    <property type="entry name" value="Winged helix' DNA-binding domain"/>
    <property type="match status" value="1"/>
</dbReference>
<evidence type="ECO:0000256" key="2">
    <source>
        <dbReference type="ARBA" id="ARBA00023015"/>
    </source>
</evidence>
<dbReference type="GO" id="GO:0003700">
    <property type="term" value="F:DNA-binding transcription factor activity"/>
    <property type="evidence" value="ECO:0007669"/>
    <property type="project" value="InterPro"/>
</dbReference>
<dbReference type="Gene3D" id="1.10.10.10">
    <property type="entry name" value="Winged helix-like DNA-binding domain superfamily/Winged helix DNA-binding domain"/>
    <property type="match status" value="1"/>
</dbReference>
<dbReference type="EMBL" id="JALDYZ010000003">
    <property type="protein sequence ID" value="MDI7921870.1"/>
    <property type="molecule type" value="Genomic_DNA"/>
</dbReference>
<dbReference type="InterPro" id="IPR005119">
    <property type="entry name" value="LysR_subst-bd"/>
</dbReference>
<dbReference type="SUPFAM" id="SSF53850">
    <property type="entry name" value="Periplasmic binding protein-like II"/>
    <property type="match status" value="1"/>
</dbReference>
<dbReference type="AlphaFoldDB" id="A0AAE3QDA7"/>
<gene>
    <name evidence="6" type="ORF">MRS75_07185</name>
</gene>
<keyword evidence="7" id="KW-1185">Reference proteome</keyword>
<dbReference type="Proteomes" id="UP001161580">
    <property type="component" value="Unassembled WGS sequence"/>
</dbReference>
<dbReference type="GO" id="GO:0006351">
    <property type="term" value="P:DNA-templated transcription"/>
    <property type="evidence" value="ECO:0007669"/>
    <property type="project" value="TreeGrafter"/>
</dbReference>
<dbReference type="InterPro" id="IPR036388">
    <property type="entry name" value="WH-like_DNA-bd_sf"/>
</dbReference>
<keyword evidence="4" id="KW-0804">Transcription</keyword>
<evidence type="ECO:0000256" key="4">
    <source>
        <dbReference type="ARBA" id="ARBA00023163"/>
    </source>
</evidence>